<keyword evidence="3" id="KW-0472">Membrane</keyword>
<feature type="transmembrane region" description="Helical" evidence="3">
    <location>
        <begin position="216"/>
        <end position="238"/>
    </location>
</feature>
<name>A0A0C9V0D3_SPHS4</name>
<keyword evidence="3" id="KW-0812">Transmembrane</keyword>
<protein>
    <recommendedName>
        <fullName evidence="4">DDE Tnp4 domain-containing protein</fullName>
    </recommendedName>
</protein>
<feature type="domain" description="DDE Tnp4" evidence="4">
    <location>
        <begin position="76"/>
        <end position="233"/>
    </location>
</feature>
<reference evidence="5 6" key="1">
    <citation type="submission" date="2014-06" db="EMBL/GenBank/DDBJ databases">
        <title>Evolutionary Origins and Diversification of the Mycorrhizal Mutualists.</title>
        <authorList>
            <consortium name="DOE Joint Genome Institute"/>
            <consortium name="Mycorrhizal Genomics Consortium"/>
            <person name="Kohler A."/>
            <person name="Kuo A."/>
            <person name="Nagy L.G."/>
            <person name="Floudas D."/>
            <person name="Copeland A."/>
            <person name="Barry K.W."/>
            <person name="Cichocki N."/>
            <person name="Veneault-Fourrey C."/>
            <person name="LaButti K."/>
            <person name="Lindquist E.A."/>
            <person name="Lipzen A."/>
            <person name="Lundell T."/>
            <person name="Morin E."/>
            <person name="Murat C."/>
            <person name="Riley R."/>
            <person name="Ohm R."/>
            <person name="Sun H."/>
            <person name="Tunlid A."/>
            <person name="Henrissat B."/>
            <person name="Grigoriev I.V."/>
            <person name="Hibbett D.S."/>
            <person name="Martin F."/>
        </authorList>
    </citation>
    <scope>NUCLEOTIDE SEQUENCE [LARGE SCALE GENOMIC DNA]</scope>
    <source>
        <strain evidence="5 6">SS14</strain>
    </source>
</reference>
<comment type="cofactor">
    <cofactor evidence="1">
        <name>a divalent metal cation</name>
        <dbReference type="ChEBI" id="CHEBI:60240"/>
    </cofactor>
</comment>
<evidence type="ECO:0000256" key="2">
    <source>
        <dbReference type="ARBA" id="ARBA00022723"/>
    </source>
</evidence>
<dbReference type="HOGENOM" id="CLU_059042_0_0_1"/>
<gene>
    <name evidence="5" type="ORF">M422DRAFT_186601</name>
</gene>
<accession>A0A0C9V0D3</accession>
<dbReference type="AlphaFoldDB" id="A0A0C9V0D3"/>
<dbReference type="EMBL" id="KN837253">
    <property type="protein sequence ID" value="KIJ30865.1"/>
    <property type="molecule type" value="Genomic_DNA"/>
</dbReference>
<evidence type="ECO:0000259" key="4">
    <source>
        <dbReference type="Pfam" id="PF13359"/>
    </source>
</evidence>
<dbReference type="Pfam" id="PF13359">
    <property type="entry name" value="DDE_Tnp_4"/>
    <property type="match status" value="1"/>
</dbReference>
<dbReference type="OrthoDB" id="5945905at2759"/>
<dbReference type="Proteomes" id="UP000054279">
    <property type="component" value="Unassembled WGS sequence"/>
</dbReference>
<keyword evidence="3" id="KW-1133">Transmembrane helix</keyword>
<dbReference type="GO" id="GO:0046872">
    <property type="term" value="F:metal ion binding"/>
    <property type="evidence" value="ECO:0007669"/>
    <property type="project" value="UniProtKB-KW"/>
</dbReference>
<organism evidence="5 6">
    <name type="scientific">Sphaerobolus stellatus (strain SS14)</name>
    <dbReference type="NCBI Taxonomy" id="990650"/>
    <lineage>
        <taxon>Eukaryota</taxon>
        <taxon>Fungi</taxon>
        <taxon>Dikarya</taxon>
        <taxon>Basidiomycota</taxon>
        <taxon>Agaricomycotina</taxon>
        <taxon>Agaricomycetes</taxon>
        <taxon>Phallomycetidae</taxon>
        <taxon>Geastrales</taxon>
        <taxon>Sphaerobolaceae</taxon>
        <taxon>Sphaerobolus</taxon>
    </lineage>
</organism>
<sequence length="276" mass="32195">MLRRLTYLARLADVEMQFGWERTRFSRITQLTAFYLWTRWKHLQFDPTCLTREKLTSFGRKIKAKGAPLDSIVGLIDGTLQKNARPIHNQHLIYNGWKQIYCLKYHAVILPDGLVIHVYGPVDGRRHDQKVFTESGLEDLLEKHFWTPNGQPLFLYGDPAYRDGAHILSPYRGPIITEDQQAFNTQMSRIREPIEWLFKEVAQKFTFIDFSRSQKILLTTCALYYLVALLMCNAHTILHYPQIPQCFTCPPPTLEEYFQGGPVEDPELDNWCLDSV</sequence>
<evidence type="ECO:0000313" key="6">
    <source>
        <dbReference type="Proteomes" id="UP000054279"/>
    </source>
</evidence>
<keyword evidence="6" id="KW-1185">Reference proteome</keyword>
<dbReference type="InterPro" id="IPR027806">
    <property type="entry name" value="HARBI1_dom"/>
</dbReference>
<evidence type="ECO:0000256" key="1">
    <source>
        <dbReference type="ARBA" id="ARBA00001968"/>
    </source>
</evidence>
<keyword evidence="2" id="KW-0479">Metal-binding</keyword>
<evidence type="ECO:0000256" key="3">
    <source>
        <dbReference type="SAM" id="Phobius"/>
    </source>
</evidence>
<evidence type="ECO:0000313" key="5">
    <source>
        <dbReference type="EMBL" id="KIJ30865.1"/>
    </source>
</evidence>
<proteinExistence type="predicted"/>